<feature type="chain" id="PRO_5011447005" description="endo-1,4-beta-xylanase" evidence="10">
    <location>
        <begin position="37"/>
        <end position="167"/>
    </location>
</feature>
<sequence length="167" mass="17965">MTDDSVRPKRRTGLLAGALAAATVIASVAVATLAHAEPSGPPGTTLKAAAERSGRYFGAAMGRDRLSDNGFLTIANREFDMMTAVNEMKPDATEPNRGQFNFSAGDAIYNWAVQHGMRVRGHTLAWHAQQPRFWGSLSGSGLRQAMIDHINGVMAHYKGKLAAWDVV</sequence>
<dbReference type="OrthoDB" id="3544398at2"/>
<dbReference type="PANTHER" id="PTHR31490">
    <property type="entry name" value="GLYCOSYL HYDROLASE"/>
    <property type="match status" value="1"/>
</dbReference>
<feature type="domain" description="GH10" evidence="11">
    <location>
        <begin position="40"/>
        <end position="167"/>
    </location>
</feature>
<dbReference type="InterPro" id="IPR001000">
    <property type="entry name" value="GH10_dom"/>
</dbReference>
<evidence type="ECO:0000256" key="4">
    <source>
        <dbReference type="ARBA" id="ARBA00022651"/>
    </source>
</evidence>
<evidence type="ECO:0000256" key="7">
    <source>
        <dbReference type="ARBA" id="ARBA00023277"/>
    </source>
</evidence>
<dbReference type="PROSITE" id="PS51760">
    <property type="entry name" value="GH10_2"/>
    <property type="match status" value="1"/>
</dbReference>
<feature type="signal peptide" evidence="10">
    <location>
        <begin position="1"/>
        <end position="36"/>
    </location>
</feature>
<name>A0A1I2FYC0_9ACTN</name>
<dbReference type="SUPFAM" id="SSF51445">
    <property type="entry name" value="(Trans)glycosidases"/>
    <property type="match status" value="1"/>
</dbReference>
<evidence type="ECO:0000256" key="10">
    <source>
        <dbReference type="SAM" id="SignalP"/>
    </source>
</evidence>
<evidence type="ECO:0000256" key="6">
    <source>
        <dbReference type="ARBA" id="ARBA00022801"/>
    </source>
</evidence>
<dbReference type="InterPro" id="IPR006311">
    <property type="entry name" value="TAT_signal"/>
</dbReference>
<evidence type="ECO:0000313" key="13">
    <source>
        <dbReference type="Proteomes" id="UP000199645"/>
    </source>
</evidence>
<dbReference type="GO" id="GO:0045493">
    <property type="term" value="P:xylan catabolic process"/>
    <property type="evidence" value="ECO:0007669"/>
    <property type="project" value="UniProtKB-KW"/>
</dbReference>
<keyword evidence="4 12" id="KW-0858">Xylan degradation</keyword>
<evidence type="ECO:0000313" key="12">
    <source>
        <dbReference type="EMBL" id="SFF09700.1"/>
    </source>
</evidence>
<dbReference type="PANTHER" id="PTHR31490:SF88">
    <property type="entry name" value="BETA-XYLANASE"/>
    <property type="match status" value="1"/>
</dbReference>
<dbReference type="AlphaFoldDB" id="A0A1I2FYC0"/>
<dbReference type="EC" id="3.2.1.8" evidence="3"/>
<reference evidence="12 13" key="1">
    <citation type="submission" date="2016-10" db="EMBL/GenBank/DDBJ databases">
        <authorList>
            <person name="de Groot N.N."/>
        </authorList>
    </citation>
    <scope>NUCLEOTIDE SEQUENCE [LARGE SCALE GENOMIC DNA]</scope>
    <source>
        <strain evidence="12 13">DSM 43019</strain>
    </source>
</reference>
<comment type="similarity">
    <text evidence="2">Belongs to the glycosyl hydrolase 10 (cellulase F) family.</text>
</comment>
<keyword evidence="8 12" id="KW-0326">Glycosidase</keyword>
<comment type="catalytic activity">
    <reaction evidence="1">
        <text>Endohydrolysis of (1-&gt;4)-beta-D-xylosidic linkages in xylans.</text>
        <dbReference type="EC" id="3.2.1.8"/>
    </reaction>
</comment>
<keyword evidence="5 10" id="KW-0732">Signal</keyword>
<evidence type="ECO:0000256" key="2">
    <source>
        <dbReference type="ARBA" id="ARBA00007495"/>
    </source>
</evidence>
<evidence type="ECO:0000259" key="11">
    <source>
        <dbReference type="PROSITE" id="PS51760"/>
    </source>
</evidence>
<dbReference type="EMBL" id="FONV01000006">
    <property type="protein sequence ID" value="SFF09700.1"/>
    <property type="molecule type" value="Genomic_DNA"/>
</dbReference>
<keyword evidence="9" id="KW-0624">Polysaccharide degradation</keyword>
<evidence type="ECO:0000256" key="3">
    <source>
        <dbReference type="ARBA" id="ARBA00012590"/>
    </source>
</evidence>
<proteinExistence type="inferred from homology"/>
<dbReference type="Gene3D" id="3.20.20.80">
    <property type="entry name" value="Glycosidases"/>
    <property type="match status" value="1"/>
</dbReference>
<dbReference type="Pfam" id="PF00331">
    <property type="entry name" value="Glyco_hydro_10"/>
    <property type="match status" value="1"/>
</dbReference>
<gene>
    <name evidence="12" type="ORF">SAMN05421541_1061</name>
</gene>
<dbReference type="GO" id="GO:0031176">
    <property type="term" value="F:endo-1,4-beta-xylanase activity"/>
    <property type="evidence" value="ECO:0007669"/>
    <property type="project" value="UniProtKB-EC"/>
</dbReference>
<keyword evidence="7" id="KW-0119">Carbohydrate metabolism</keyword>
<organism evidence="12 13">
    <name type="scientific">Actinoplanes philippinensis</name>
    <dbReference type="NCBI Taxonomy" id="35752"/>
    <lineage>
        <taxon>Bacteria</taxon>
        <taxon>Bacillati</taxon>
        <taxon>Actinomycetota</taxon>
        <taxon>Actinomycetes</taxon>
        <taxon>Micromonosporales</taxon>
        <taxon>Micromonosporaceae</taxon>
        <taxon>Actinoplanes</taxon>
    </lineage>
</organism>
<dbReference type="Proteomes" id="UP000199645">
    <property type="component" value="Unassembled WGS sequence"/>
</dbReference>
<dbReference type="InterPro" id="IPR044846">
    <property type="entry name" value="GH10"/>
</dbReference>
<evidence type="ECO:0000256" key="9">
    <source>
        <dbReference type="ARBA" id="ARBA00023326"/>
    </source>
</evidence>
<keyword evidence="13" id="KW-1185">Reference proteome</keyword>
<accession>A0A1I2FYC0</accession>
<keyword evidence="6 12" id="KW-0378">Hydrolase</keyword>
<evidence type="ECO:0000256" key="5">
    <source>
        <dbReference type="ARBA" id="ARBA00022729"/>
    </source>
</evidence>
<feature type="non-terminal residue" evidence="12">
    <location>
        <position position="167"/>
    </location>
</feature>
<dbReference type="InterPro" id="IPR017853">
    <property type="entry name" value="GH"/>
</dbReference>
<dbReference type="RefSeq" id="WP_143133761.1">
    <property type="nucleotide sequence ID" value="NZ_FONV01000006.1"/>
</dbReference>
<evidence type="ECO:0000256" key="8">
    <source>
        <dbReference type="ARBA" id="ARBA00023295"/>
    </source>
</evidence>
<dbReference type="STRING" id="35752.SAMN05421541_1061"/>
<protein>
    <recommendedName>
        <fullName evidence="3">endo-1,4-beta-xylanase</fullName>
        <ecNumber evidence="3">3.2.1.8</ecNumber>
    </recommendedName>
</protein>
<evidence type="ECO:0000256" key="1">
    <source>
        <dbReference type="ARBA" id="ARBA00000681"/>
    </source>
</evidence>
<dbReference type="PROSITE" id="PS51318">
    <property type="entry name" value="TAT"/>
    <property type="match status" value="1"/>
</dbReference>